<evidence type="ECO:0000256" key="4">
    <source>
        <dbReference type="SAM" id="SignalP"/>
    </source>
</evidence>
<dbReference type="InterPro" id="IPR019734">
    <property type="entry name" value="TPR_rpt"/>
</dbReference>
<keyword evidence="2 3" id="KW-0802">TPR repeat</keyword>
<accession>A0ABN0Y9K8</accession>
<name>A0ABN0Y9K8_9BACL</name>
<evidence type="ECO:0000256" key="1">
    <source>
        <dbReference type="ARBA" id="ARBA00022737"/>
    </source>
</evidence>
<feature type="repeat" description="TPR" evidence="3">
    <location>
        <begin position="88"/>
        <end position="121"/>
    </location>
</feature>
<dbReference type="Gene3D" id="1.25.40.10">
    <property type="entry name" value="Tetratricopeptide repeat domain"/>
    <property type="match status" value="4"/>
</dbReference>
<evidence type="ECO:0000256" key="3">
    <source>
        <dbReference type="PROSITE-ProRule" id="PRU00339"/>
    </source>
</evidence>
<keyword evidence="7" id="KW-1185">Reference proteome</keyword>
<feature type="chain" id="PRO_5046688375" description="Tail specific protease domain-containing protein" evidence="4">
    <location>
        <begin position="23"/>
        <end position="729"/>
    </location>
</feature>
<proteinExistence type="predicted"/>
<dbReference type="RefSeq" id="WP_343860273.1">
    <property type="nucleotide sequence ID" value="NZ_BAAACX010000008.1"/>
</dbReference>
<evidence type="ECO:0000313" key="6">
    <source>
        <dbReference type="EMBL" id="GAA0388020.1"/>
    </source>
</evidence>
<feature type="repeat" description="TPR" evidence="3">
    <location>
        <begin position="391"/>
        <end position="424"/>
    </location>
</feature>
<dbReference type="Pfam" id="PF13432">
    <property type="entry name" value="TPR_16"/>
    <property type="match status" value="2"/>
</dbReference>
<dbReference type="Proteomes" id="UP001500340">
    <property type="component" value="Unassembled WGS sequence"/>
</dbReference>
<dbReference type="Pfam" id="PF13181">
    <property type="entry name" value="TPR_8"/>
    <property type="match status" value="2"/>
</dbReference>
<feature type="repeat" description="TPR" evidence="3">
    <location>
        <begin position="258"/>
        <end position="291"/>
    </location>
</feature>
<dbReference type="InterPro" id="IPR011990">
    <property type="entry name" value="TPR-like_helical_dom_sf"/>
</dbReference>
<feature type="domain" description="Tail specific protease" evidence="5">
    <location>
        <begin position="509"/>
        <end position="717"/>
    </location>
</feature>
<comment type="caution">
    <text evidence="6">The sequence shown here is derived from an EMBL/GenBank/DDBJ whole genome shotgun (WGS) entry which is preliminary data.</text>
</comment>
<dbReference type="EMBL" id="BAAACX010000008">
    <property type="protein sequence ID" value="GAA0388020.1"/>
    <property type="molecule type" value="Genomic_DNA"/>
</dbReference>
<dbReference type="PROSITE" id="PS50293">
    <property type="entry name" value="TPR_REGION"/>
    <property type="match status" value="1"/>
</dbReference>
<feature type="repeat" description="TPR" evidence="3">
    <location>
        <begin position="156"/>
        <end position="189"/>
    </location>
</feature>
<dbReference type="InterPro" id="IPR051685">
    <property type="entry name" value="Ycf3/AcsC/BcsC/TPR_MFPF"/>
</dbReference>
<dbReference type="InterPro" id="IPR005151">
    <property type="entry name" value="Tail-specific_protease"/>
</dbReference>
<sequence>MRRRFVLYIIIICCIVSLSACTVPRVDGTRSKLEDKIYSSNEEGYRLITEGKLEEAIIILDTAIKNVYELEPELKNLDHVVKRSELIDAPFNNMSWAYHELGEYETSLQYIEKSLLILPNSSQEYSNEGNALYGLNRYKEAMDAYNQALSLDKENIYAYYGKGMLYYDEQNYQEALKQFDAYLKREPSDAETAEMKVYTLLNLNKDQDALKYTEDYFRHFSNTYDGFRVRGAALEGTAQFDEIEQFYKKASEKFPDQWEAQIKLGEIYYNYEEYDEAIAFFQQLKDRFPDQPDINNWLIRIYSNLGEMGKAEQIYELAEGTLDIELAMGNAYMNQGLYIAAIPYFEHAIELAPKDQEGYVSKIKALYWGKRYYRCVQFGQRADKLTFERNSDIPWFIGDCQYQLGNYKEAVAYLQQATKRNPDDPESWSYLAGAYLALEDDTKAEEANKRALELNREDWTALDVQASLAERKKPIGERIESFFHDNYLYQKAADGLEHKLSRLGEPGLTNEEIAKVIDSAKTSGDPFTFTVYGDEYDQLKAAMDREILYEVRGNVHYFRIEDFSTTTDDQFIQYIDRISNPESKTIVLDLRGNGGGLTESANNMLDALLPELVTCTLIDKDGYTYNYYSDAEQIAFKKIYIFVDENTASAAEMLTLGLKTYLDNVVIVGRDTFGKGVGQRVFEDAKQRIMVYVVSHYWNVMQNNVSNLRITPDIKIKGNSLESYMKQVR</sequence>
<dbReference type="Pfam" id="PF03572">
    <property type="entry name" value="Peptidase_S41"/>
    <property type="match status" value="1"/>
</dbReference>
<keyword evidence="1" id="KW-0677">Repeat</keyword>
<dbReference type="PANTHER" id="PTHR44943:SF8">
    <property type="entry name" value="TPR REPEAT-CONTAINING PROTEIN MJ0263"/>
    <property type="match status" value="1"/>
</dbReference>
<evidence type="ECO:0000259" key="5">
    <source>
        <dbReference type="SMART" id="SM00245"/>
    </source>
</evidence>
<reference evidence="6 7" key="1">
    <citation type="journal article" date="2019" name="Int. J. Syst. Evol. Microbiol.">
        <title>The Global Catalogue of Microorganisms (GCM) 10K type strain sequencing project: providing services to taxonomists for standard genome sequencing and annotation.</title>
        <authorList>
            <consortium name="The Broad Institute Genomics Platform"/>
            <consortium name="The Broad Institute Genome Sequencing Center for Infectious Disease"/>
            <person name="Wu L."/>
            <person name="Ma J."/>
        </authorList>
    </citation>
    <scope>NUCLEOTIDE SEQUENCE [LARGE SCALE GENOMIC DNA]</scope>
    <source>
        <strain evidence="6 7">JCM 12774</strain>
    </source>
</reference>
<keyword evidence="4" id="KW-0732">Signal</keyword>
<feature type="repeat" description="TPR" evidence="3">
    <location>
        <begin position="425"/>
        <end position="458"/>
    </location>
</feature>
<dbReference type="SMART" id="SM00028">
    <property type="entry name" value="TPR"/>
    <property type="match status" value="8"/>
</dbReference>
<evidence type="ECO:0000256" key="2">
    <source>
        <dbReference type="ARBA" id="ARBA00022803"/>
    </source>
</evidence>
<feature type="signal peptide" evidence="4">
    <location>
        <begin position="1"/>
        <end position="22"/>
    </location>
</feature>
<dbReference type="PANTHER" id="PTHR44943">
    <property type="entry name" value="CELLULOSE SYNTHASE OPERON PROTEIN C"/>
    <property type="match status" value="1"/>
</dbReference>
<dbReference type="SUPFAM" id="SSF52096">
    <property type="entry name" value="ClpP/crotonase"/>
    <property type="match status" value="1"/>
</dbReference>
<organism evidence="6 7">
    <name type="scientific">Paenibacillus motobuensis</name>
    <dbReference type="NCBI Taxonomy" id="295324"/>
    <lineage>
        <taxon>Bacteria</taxon>
        <taxon>Bacillati</taxon>
        <taxon>Bacillota</taxon>
        <taxon>Bacilli</taxon>
        <taxon>Bacillales</taxon>
        <taxon>Paenibacillaceae</taxon>
        <taxon>Paenibacillus</taxon>
    </lineage>
</organism>
<dbReference type="PROSITE" id="PS51257">
    <property type="entry name" value="PROKAR_LIPOPROTEIN"/>
    <property type="match status" value="1"/>
</dbReference>
<dbReference type="PROSITE" id="PS50005">
    <property type="entry name" value="TPR"/>
    <property type="match status" value="7"/>
</dbReference>
<protein>
    <recommendedName>
        <fullName evidence="5">Tail specific protease domain-containing protein</fullName>
    </recommendedName>
</protein>
<evidence type="ECO:0000313" key="7">
    <source>
        <dbReference type="Proteomes" id="UP001500340"/>
    </source>
</evidence>
<feature type="repeat" description="TPR" evidence="3">
    <location>
        <begin position="122"/>
        <end position="155"/>
    </location>
</feature>
<dbReference type="InterPro" id="IPR029045">
    <property type="entry name" value="ClpP/crotonase-like_dom_sf"/>
</dbReference>
<dbReference type="SMART" id="SM00245">
    <property type="entry name" value="TSPc"/>
    <property type="match status" value="1"/>
</dbReference>
<dbReference type="Pfam" id="PF14559">
    <property type="entry name" value="TPR_19"/>
    <property type="match status" value="1"/>
</dbReference>
<dbReference type="Gene3D" id="3.90.226.10">
    <property type="entry name" value="2-enoyl-CoA Hydratase, Chain A, domain 1"/>
    <property type="match status" value="1"/>
</dbReference>
<feature type="repeat" description="TPR" evidence="3">
    <location>
        <begin position="322"/>
        <end position="355"/>
    </location>
</feature>
<gene>
    <name evidence="6" type="ORF">GCM10008933_18720</name>
</gene>
<dbReference type="SUPFAM" id="SSF48452">
    <property type="entry name" value="TPR-like"/>
    <property type="match status" value="2"/>
</dbReference>